<evidence type="ECO:0000256" key="3">
    <source>
        <dbReference type="ARBA" id="ARBA00022729"/>
    </source>
</evidence>
<feature type="non-terminal residue" evidence="5">
    <location>
        <position position="1"/>
    </location>
</feature>
<evidence type="ECO:0000313" key="5">
    <source>
        <dbReference type="EMBL" id="KEY62049.1"/>
    </source>
</evidence>
<proteinExistence type="inferred from homology"/>
<evidence type="ECO:0000256" key="1">
    <source>
        <dbReference type="ARBA" id="ARBA00007257"/>
    </source>
</evidence>
<gene>
    <name evidence="5" type="ORF">U725_01816</name>
</gene>
<name>A0A084A9S0_LACLC</name>
<dbReference type="InterPro" id="IPR041033">
    <property type="entry name" value="SpaA_PFL_dom_1"/>
</dbReference>
<feature type="domain" description="SpaA-like prealbumin fold" evidence="4">
    <location>
        <begin position="1"/>
        <end position="59"/>
    </location>
</feature>
<dbReference type="AlphaFoldDB" id="A0A084A9S0"/>
<organism evidence="5 6">
    <name type="scientific">Lactococcus cremoris subsp. cremoris GE214</name>
    <dbReference type="NCBI Taxonomy" id="1415168"/>
    <lineage>
        <taxon>Bacteria</taxon>
        <taxon>Bacillati</taxon>
        <taxon>Bacillota</taxon>
        <taxon>Bacilli</taxon>
        <taxon>Lactobacillales</taxon>
        <taxon>Streptococcaceae</taxon>
        <taxon>Lactococcus</taxon>
        <taxon>Lactococcus cremoris subsp. cremoris</taxon>
    </lineage>
</organism>
<dbReference type="Pfam" id="PF17802">
    <property type="entry name" value="SpaA"/>
    <property type="match status" value="2"/>
</dbReference>
<dbReference type="Gene3D" id="2.60.40.10">
    <property type="entry name" value="Immunoglobulins"/>
    <property type="match status" value="2"/>
</dbReference>
<reference evidence="5 6" key="1">
    <citation type="submission" date="2014-06" db="EMBL/GenBank/DDBJ databases">
        <title>Draft genome sequence of the putrescine producing strain Lactococcus lactis subsp cremoris GE214.</title>
        <authorList>
            <person name="Ladero V."/>
            <person name="Linares D.M."/>
            <person name="del Rio B."/>
            <person name="Mayo B."/>
            <person name="Martin M.C."/>
            <person name="Fernandez M."/>
            <person name="Alvarez M.A."/>
        </authorList>
    </citation>
    <scope>NUCLEOTIDE SEQUENCE [LARGE SCALE GENOMIC DNA]</scope>
    <source>
        <strain evidence="5 6">GE214</strain>
    </source>
</reference>
<evidence type="ECO:0000313" key="6">
    <source>
        <dbReference type="Proteomes" id="UP000028401"/>
    </source>
</evidence>
<comment type="similarity">
    <text evidence="1">Belongs to the serine-aspartate repeat-containing protein (SDr) family.</text>
</comment>
<sequence length="130" mass="13824">FKVVDKSGKTIQTNLTSDKDGKVIADGLAPGDYSFIETQAPTGYVLNTDPVHFTVADQAEGQPQIVMASDNFINYQGSAELIKHDSKGQPLSGAIFKVVDKSGKTVQTNLTSDKDGKVIVDGLAPGDYSF</sequence>
<feature type="domain" description="SpaA-like prealbumin fold" evidence="4">
    <location>
        <begin position="77"/>
        <end position="129"/>
    </location>
</feature>
<evidence type="ECO:0000256" key="2">
    <source>
        <dbReference type="ARBA" id="ARBA00022525"/>
    </source>
</evidence>
<dbReference type="Proteomes" id="UP000028401">
    <property type="component" value="Unassembled WGS sequence"/>
</dbReference>
<dbReference type="SUPFAM" id="SSF49478">
    <property type="entry name" value="Cna protein B-type domain"/>
    <property type="match status" value="2"/>
</dbReference>
<dbReference type="RefSeq" id="WP_042748535.1">
    <property type="nucleotide sequence ID" value="NZ_AZSI01000082.1"/>
</dbReference>
<feature type="non-terminal residue" evidence="5">
    <location>
        <position position="130"/>
    </location>
</feature>
<dbReference type="PANTHER" id="PTHR36108:SF13">
    <property type="entry name" value="COLOSSIN-B-RELATED"/>
    <property type="match status" value="1"/>
</dbReference>
<keyword evidence="3" id="KW-0732">Signal</keyword>
<keyword evidence="2" id="KW-0964">Secreted</keyword>
<dbReference type="EMBL" id="AZSI01000082">
    <property type="protein sequence ID" value="KEY62049.1"/>
    <property type="molecule type" value="Genomic_DNA"/>
</dbReference>
<protein>
    <submittedName>
        <fullName evidence="5">Putative outer membrane protein</fullName>
    </submittedName>
</protein>
<dbReference type="PANTHER" id="PTHR36108">
    <property type="entry name" value="COLOSSIN-B-RELATED"/>
    <property type="match status" value="1"/>
</dbReference>
<accession>A0A084A9S0</accession>
<comment type="caution">
    <text evidence="5">The sequence shown here is derived from an EMBL/GenBank/DDBJ whole genome shotgun (WGS) entry which is preliminary data.</text>
</comment>
<dbReference type="InterPro" id="IPR013783">
    <property type="entry name" value="Ig-like_fold"/>
</dbReference>
<evidence type="ECO:0000259" key="4">
    <source>
        <dbReference type="Pfam" id="PF17802"/>
    </source>
</evidence>